<accession>A0ABV6YPC5</accession>
<dbReference type="InterPro" id="IPR033947">
    <property type="entry name" value="ETF_alpha_N"/>
</dbReference>
<evidence type="ECO:0000313" key="3">
    <source>
        <dbReference type="EMBL" id="MFC1799935.1"/>
    </source>
</evidence>
<dbReference type="SMART" id="SM00893">
    <property type="entry name" value="ETF"/>
    <property type="match status" value="1"/>
</dbReference>
<dbReference type="InterPro" id="IPR014729">
    <property type="entry name" value="Rossmann-like_a/b/a_fold"/>
</dbReference>
<protein>
    <submittedName>
        <fullName evidence="3">Electron transfer flavoprotein subunit alpha/FixB family protein</fullName>
    </submittedName>
</protein>
<dbReference type="Pfam" id="PF00766">
    <property type="entry name" value="ETF_alpha"/>
    <property type="match status" value="1"/>
</dbReference>
<evidence type="ECO:0000256" key="1">
    <source>
        <dbReference type="ARBA" id="ARBA00005817"/>
    </source>
</evidence>
<dbReference type="PANTHER" id="PTHR43153:SF1">
    <property type="entry name" value="ELECTRON TRANSFER FLAVOPROTEIN SUBUNIT ALPHA, MITOCHONDRIAL"/>
    <property type="match status" value="1"/>
</dbReference>
<evidence type="ECO:0000259" key="2">
    <source>
        <dbReference type="SMART" id="SM00893"/>
    </source>
</evidence>
<comment type="caution">
    <text evidence="3">The sequence shown here is derived from an EMBL/GenBank/DDBJ whole genome shotgun (WGS) entry which is preliminary data.</text>
</comment>
<feature type="domain" description="Electron transfer flavoprotein alpha/beta-subunit N-terminal" evidence="2">
    <location>
        <begin position="4"/>
        <end position="183"/>
    </location>
</feature>
<dbReference type="SUPFAM" id="SSF52467">
    <property type="entry name" value="DHS-like NAD/FAD-binding domain"/>
    <property type="match status" value="1"/>
</dbReference>
<dbReference type="SUPFAM" id="SSF52402">
    <property type="entry name" value="Adenine nucleotide alpha hydrolases-like"/>
    <property type="match status" value="1"/>
</dbReference>
<name>A0ABV6YPC5_UNCEI</name>
<dbReference type="PIRSF" id="PIRSF000089">
    <property type="entry name" value="Electra_flavoP_a"/>
    <property type="match status" value="1"/>
</dbReference>
<dbReference type="InterPro" id="IPR029035">
    <property type="entry name" value="DHS-like_NAD/FAD-binding_dom"/>
</dbReference>
<dbReference type="InterPro" id="IPR014731">
    <property type="entry name" value="ETF_asu_C"/>
</dbReference>
<dbReference type="CDD" id="cd01715">
    <property type="entry name" value="ETF_alpha"/>
    <property type="match status" value="1"/>
</dbReference>
<keyword evidence="4" id="KW-1185">Reference proteome</keyword>
<dbReference type="PANTHER" id="PTHR43153">
    <property type="entry name" value="ELECTRON TRANSFER FLAVOPROTEIN ALPHA"/>
    <property type="match status" value="1"/>
</dbReference>
<dbReference type="Pfam" id="PF01012">
    <property type="entry name" value="ETF"/>
    <property type="match status" value="1"/>
</dbReference>
<dbReference type="InterPro" id="IPR014730">
    <property type="entry name" value="ETF_a/b_N"/>
</dbReference>
<comment type="similarity">
    <text evidence="1">Belongs to the ETF alpha-subunit/FixB family.</text>
</comment>
<gene>
    <name evidence="3" type="ORF">ACFL2Z_03385</name>
</gene>
<organism evidence="3 4">
    <name type="scientific">Eiseniibacteriota bacterium</name>
    <dbReference type="NCBI Taxonomy" id="2212470"/>
    <lineage>
        <taxon>Bacteria</taxon>
        <taxon>Candidatus Eiseniibacteriota</taxon>
    </lineage>
</organism>
<dbReference type="Proteomes" id="UP001594288">
    <property type="component" value="Unassembled WGS sequence"/>
</dbReference>
<proteinExistence type="inferred from homology"/>
<evidence type="ECO:0000313" key="4">
    <source>
        <dbReference type="Proteomes" id="UP001594288"/>
    </source>
</evidence>
<dbReference type="EMBL" id="JBHPEI010000045">
    <property type="protein sequence ID" value="MFC1799935.1"/>
    <property type="molecule type" value="Genomic_DNA"/>
</dbReference>
<sequence length="324" mass="34768">MGEIFALVEHRQGAIRDITFELLACGRDLASKTGGSLTAVLLGEKPDAFLDGLKSQANRVMVIDSPVFKEFNSASYQLALCEILSEEKPLVTLMGHTTFGMDLCPSLAPALGLPFTTDCLSLDVADGKMTATRQMYDGKLNAEVSLREASSYMFTLRAGCFPASDPGLDAEIKTVDSPITAEPDYRKFIEYVEPVVGDVDITRSDIIVSVGRGVKEKDNIAIVEKFAEALGGVVGCTRPVVDSEWLPKDRQVGSSGKTVKPKLYVALGISGAFQHIAGMKGAETIIAINKDPNAPIFAAADYGIVGDMFKVLPALQEKIQELKA</sequence>
<reference evidence="3 4" key="1">
    <citation type="submission" date="2024-09" db="EMBL/GenBank/DDBJ databases">
        <authorList>
            <person name="D'Angelo T."/>
        </authorList>
    </citation>
    <scope>NUCLEOTIDE SEQUENCE [LARGE SCALE GENOMIC DNA]</scope>
    <source>
        <strain evidence="3">SAG AM-311-F02</strain>
    </source>
</reference>
<dbReference type="Gene3D" id="3.40.50.620">
    <property type="entry name" value="HUPs"/>
    <property type="match status" value="1"/>
</dbReference>
<dbReference type="Gene3D" id="3.40.50.1220">
    <property type="entry name" value="TPP-binding domain"/>
    <property type="match status" value="1"/>
</dbReference>
<dbReference type="InterPro" id="IPR001308">
    <property type="entry name" value="ETF_a/FixB"/>
</dbReference>